<protein>
    <submittedName>
        <fullName evidence="13">Proteasome activator complex subunit 4</fullName>
    </submittedName>
</protein>
<feature type="region of interest" description="Disordered" evidence="9">
    <location>
        <begin position="603"/>
        <end position="652"/>
    </location>
</feature>
<sequence>MKTTSKIEDGDESPIITIKGSESERLRIVHYSLIFDGGTSRLDAMVETSGPVAVKLHRMYQKTFWQQAHLPYFVDLDREADEQFSRIKTGLAASIILRDIRPAFAHFIQELNKYIELYSFRFTKGDHIELVRFMYQCLFEEHFDEDIIKLCARTLTVLLRYRRLLNRMDISLEWRPLYDLYVKSMQGKIPRVPSDEDGINTIETVIAACRHYFPLEATREILDEVRPFIHPFDGNMMRATRVMALFLPTRLTHTEHDKYGAKLWIEEAWHWYTLADNNNGFWEIMLLHLFARLSSESCGYYNWTDKFDTIFTRVMRMFNLSVRKDQITVGVGGNRVDLFSTWIVYMLGGKSDGAQGHLTQMLNSLEPYFHPSNTGEHTERLLVFLVALCNAFVSRLHKERYCHVEGREIPLSMKLTDAQVDLFVESILPCAEWTIFAKGQNGLTPQIMRSLAFLSPGIVLPAILDIVYSSLSTLVEPHRLVDSLNCLVAVCVPLARDDVLGRKRRPLSEAVEKFLKQQEVAREDAKDQAIIASRSATRKEKKKVKARYATRHKFDPPSQVPSTVGSPTEGKEIQEKAFFSRFLRELQRKLGVNTEAEKIIQVPQLATIPEEQREAASDSGESNESGESGRSAESASASVSNEPNPPSDPVINSAEAKKTVEAEPAPVLQSVKYCSSNTRPALLFDERAAFTAHSVSQNTLRLAHMPNAVVRPLRCHIISLLEALIPALDLNDLGKTSVAFESIQRLFSLIKVVDCSGAVEVRNDLSMEEIHLCEETGRIPDIVNSFVDKILSMVEMCAISIPKSSSLHMGSLSDVEGDPLNEDELLLKKCTINAFNALLDNCSLAILTSIVDKLYDFVTHNIFDNALAVSIITGLIYQCIYSSPTYAFPKFLQYVMKKLPPLITEQAKIASTLDVTTMWFVSLASSLFVAPGEYTLKFKKECLELYKILLSFHCRPAYLKVCESLPFVMGNLVCTYVDEDASKRDQLSLPLTDYLPIRFWAQKVTKHEVQLTWHIPSQDETELAKQLVDLFLIKEIEKLSKPQLIKKEGVIRALAILESSFIAVSELLPPLCDDSIKVVETDVPMKPLQYRTSVREIQPFNLGGRNIRQLMVECLHEIVDFLLVMQVDDTKPYMAICSLYSLIVFCNASTPALYEQCLAQFATMREVYSDPLRGKKANIYDVVRNCLSLLHRQRLVLDQTQRVSFNRSHLIVMKDLVRLAASPYEIVRRAAGVVLSSFFQTFQLSYVLLLEDVLKFLDAAGKNVTEGDFKAALQLLCTGQFFIERDWPTLNRILPELVKANYADKPDIIEMQKAIEVLAVAGWKWMPIRVEVSKELVSISKNFWDVSKATIKPEYAAISADNEAKAIAKQSERSKRNENLYDELMTTLVRLCAEPLHWRQLRLAGFLLNHMLLRRTTPDAIRVFLRMLVDEQIEMREIAMKALPEWMKSVKPKAVKVEYKPEPLPNRGAGSSFPKDYGLLKDNQRLAYNGMFAPRNAKVWDEALFIHKQYIGFYQWGVKTMRYAPASEQKKCNRNRTELSVCDRVIVETFLDPSYFQKFIRFVGKEKRNAKRFDVNNVQFIYRLFRNYNDILLPIFKPVFQSMVVSEKAKDRRFASELFAGLVRGSRYWTFDKLNAMWQWIGPIISSAFEELTPDSYQNWVEAVQIIFSGTHLNRYPWLIETIFNVCLRPISSPVQIEIRFSLLLAAASSGTWRGTDIHNRALIIGQQFISVPYVAGREVIAKIFSNACFLDIKGFKTDKALIHPRFHHITVDLVIASFQRCVSVIWNETMTVNEDFTQVVGDIDMRKPEMGQAKSYFKALMQYLLWNFKANFVTVHRSVFRLIPLMAHFGNDPDDELAALCYQNLHVGLSNAVIDEQDANFVMDIIEKTVHYSRSWKSKVTVLKFCQVFVFSNLFVFSNYERPQKVLQLINDLITHPQVEVRLAAAESIAGFIHCGYFSVDENFIAVYRRLANDSDIDQKHGGALGLSAVVKGFPYTVPDFIPGLLIDICGIMTKHVEKIVKESLKELLREFRRTHQDNWDEHQKCFTFSQLKCINNLLVSPNYYV</sequence>
<dbReference type="OMA" id="PYTRTWD"/>
<proteinExistence type="inferred from homology"/>
<organism evidence="13 14">
    <name type="scientific">Toxocara canis</name>
    <name type="common">Canine roundworm</name>
    <dbReference type="NCBI Taxonomy" id="6265"/>
    <lineage>
        <taxon>Eukaryota</taxon>
        <taxon>Metazoa</taxon>
        <taxon>Ecdysozoa</taxon>
        <taxon>Nematoda</taxon>
        <taxon>Chromadorea</taxon>
        <taxon>Rhabditida</taxon>
        <taxon>Spirurina</taxon>
        <taxon>Ascaridomorpha</taxon>
        <taxon>Ascaridoidea</taxon>
        <taxon>Toxocaridae</taxon>
        <taxon>Toxocara</taxon>
    </lineage>
</organism>
<dbReference type="InterPro" id="IPR035309">
    <property type="entry name" value="PSME4"/>
</dbReference>
<name>A0A0B2VEK4_TOXCA</name>
<dbReference type="GO" id="GO:0006281">
    <property type="term" value="P:DNA repair"/>
    <property type="evidence" value="ECO:0007669"/>
    <property type="project" value="UniProtKB-KW"/>
</dbReference>
<keyword evidence="7" id="KW-0234">DNA repair</keyword>
<dbReference type="InterPro" id="IPR021843">
    <property type="entry name" value="PSME4_C"/>
</dbReference>
<accession>A0A0B2VEK4</accession>
<evidence type="ECO:0000256" key="5">
    <source>
        <dbReference type="ARBA" id="ARBA00022737"/>
    </source>
</evidence>
<dbReference type="EMBL" id="JPKZ01001810">
    <property type="protein sequence ID" value="KHN79884.1"/>
    <property type="molecule type" value="Genomic_DNA"/>
</dbReference>
<dbReference type="STRING" id="6265.A0A0B2VEK4"/>
<keyword evidence="5" id="KW-0677">Repeat</keyword>
<comment type="caution">
    <text evidence="13">The sequence shown here is derived from an EMBL/GenBank/DDBJ whole genome shotgun (WGS) entry which is preliminary data.</text>
</comment>
<evidence type="ECO:0000259" key="10">
    <source>
        <dbReference type="Pfam" id="PF11919"/>
    </source>
</evidence>
<feature type="domain" description="Proteasome activator complex subunit 4 C-terminal" evidence="10">
    <location>
        <begin position="1980"/>
        <end position="2067"/>
    </location>
</feature>
<dbReference type="SUPFAM" id="SSF48371">
    <property type="entry name" value="ARM repeat"/>
    <property type="match status" value="2"/>
</dbReference>
<dbReference type="GO" id="GO:0005829">
    <property type="term" value="C:cytosol"/>
    <property type="evidence" value="ECO:0007669"/>
    <property type="project" value="TreeGrafter"/>
</dbReference>
<dbReference type="GO" id="GO:0070628">
    <property type="term" value="F:proteasome binding"/>
    <property type="evidence" value="ECO:0007669"/>
    <property type="project" value="InterPro"/>
</dbReference>
<comment type="similarity">
    <text evidence="3">Belongs to the BLM10 family.</text>
</comment>
<evidence type="ECO:0000259" key="11">
    <source>
        <dbReference type="Pfam" id="PF16507"/>
    </source>
</evidence>
<dbReference type="InterPro" id="IPR032430">
    <property type="entry name" value="Blm10_mid"/>
</dbReference>
<dbReference type="Pfam" id="PF11919">
    <property type="entry name" value="PSME4_C"/>
    <property type="match status" value="1"/>
</dbReference>
<evidence type="ECO:0000259" key="12">
    <source>
        <dbReference type="Pfam" id="PF23096"/>
    </source>
</evidence>
<dbReference type="PANTHER" id="PTHR32170:SF3">
    <property type="entry name" value="PROTEASOME ACTIVATOR COMPLEX SUBUNIT 4"/>
    <property type="match status" value="1"/>
</dbReference>
<evidence type="ECO:0000256" key="9">
    <source>
        <dbReference type="SAM" id="MobiDB-lite"/>
    </source>
</evidence>
<evidence type="ECO:0000313" key="13">
    <source>
        <dbReference type="EMBL" id="KHN79884.1"/>
    </source>
</evidence>
<dbReference type="GO" id="GO:0016504">
    <property type="term" value="F:peptidase activator activity"/>
    <property type="evidence" value="ECO:0007669"/>
    <property type="project" value="InterPro"/>
</dbReference>
<feature type="region of interest" description="Disordered" evidence="9">
    <location>
        <begin position="534"/>
        <end position="571"/>
    </location>
</feature>
<keyword evidence="13" id="KW-0647">Proteasome</keyword>
<evidence type="ECO:0000313" key="14">
    <source>
        <dbReference type="Proteomes" id="UP000031036"/>
    </source>
</evidence>
<reference evidence="13" key="1">
    <citation type="submission" date="2014-11" db="EMBL/GenBank/DDBJ databases">
        <title>Genetic blueprint of the zoonotic pathogen Toxocara canis.</title>
        <authorList>
            <person name="Zhu X.-Q."/>
            <person name="Korhonen P.K."/>
            <person name="Cai H."/>
            <person name="Young N.D."/>
            <person name="Nejsum P."/>
            <person name="von Samson-Himmelstjerna G."/>
            <person name="Boag P.R."/>
            <person name="Tan P."/>
            <person name="Li Q."/>
            <person name="Min J."/>
            <person name="Yang Y."/>
            <person name="Wang X."/>
            <person name="Fang X."/>
            <person name="Hall R.S."/>
            <person name="Hofmann A."/>
            <person name="Sternberg P.W."/>
            <person name="Jex A.R."/>
            <person name="Gasser R.B."/>
        </authorList>
    </citation>
    <scope>NUCLEOTIDE SEQUENCE [LARGE SCALE GENOMIC DNA]</scope>
    <source>
        <strain evidence="13">PN_DK_2014</strain>
    </source>
</reference>
<dbReference type="Pfam" id="PF16507">
    <property type="entry name" value="HEAT_PSME4_mid"/>
    <property type="match status" value="2"/>
</dbReference>
<feature type="compositionally biased region" description="Low complexity" evidence="9">
    <location>
        <begin position="617"/>
        <end position="642"/>
    </location>
</feature>
<feature type="compositionally biased region" description="Basic residues" evidence="9">
    <location>
        <begin position="539"/>
        <end position="551"/>
    </location>
</feature>
<dbReference type="PANTHER" id="PTHR32170">
    <property type="entry name" value="PROTEASOME ACTIVATOR COMPLEX SUBUNIT 4"/>
    <property type="match status" value="1"/>
</dbReference>
<feature type="domain" description="Proteasome activator Blm10 middle HEAT repeats region" evidence="11">
    <location>
        <begin position="358"/>
        <end position="498"/>
    </location>
</feature>
<evidence type="ECO:0000256" key="6">
    <source>
        <dbReference type="ARBA" id="ARBA00022763"/>
    </source>
</evidence>
<feature type="domain" description="Proteasome activator Blm10 middle HEAT repeats region" evidence="11">
    <location>
        <begin position="714"/>
        <end position="1041"/>
    </location>
</feature>
<dbReference type="GO" id="GO:0010499">
    <property type="term" value="P:proteasomal ubiquitin-independent protein catabolic process"/>
    <property type="evidence" value="ECO:0007669"/>
    <property type="project" value="TreeGrafter"/>
</dbReference>
<dbReference type="InterPro" id="IPR055455">
    <property type="entry name" value="HEAT_PSME4"/>
</dbReference>
<evidence type="ECO:0000256" key="8">
    <source>
        <dbReference type="ARBA" id="ARBA00023242"/>
    </source>
</evidence>
<evidence type="ECO:0000256" key="3">
    <source>
        <dbReference type="ARBA" id="ARBA00005739"/>
    </source>
</evidence>
<dbReference type="Pfam" id="PF23096">
    <property type="entry name" value="HEAT_PSME4"/>
    <property type="match status" value="1"/>
</dbReference>
<keyword evidence="4" id="KW-0963">Cytoplasm</keyword>
<evidence type="ECO:0000256" key="7">
    <source>
        <dbReference type="ARBA" id="ARBA00023204"/>
    </source>
</evidence>
<evidence type="ECO:0000256" key="1">
    <source>
        <dbReference type="ARBA" id="ARBA00004123"/>
    </source>
</evidence>
<evidence type="ECO:0000256" key="2">
    <source>
        <dbReference type="ARBA" id="ARBA00004496"/>
    </source>
</evidence>
<dbReference type="Proteomes" id="UP000031036">
    <property type="component" value="Unassembled WGS sequence"/>
</dbReference>
<comment type="subcellular location">
    <subcellularLocation>
        <location evidence="2">Cytoplasm</location>
    </subcellularLocation>
    <subcellularLocation>
        <location evidence="1">Nucleus</location>
    </subcellularLocation>
</comment>
<feature type="domain" description="Proteasome activator complex subunit 4-like HEAT repeat-like" evidence="12">
    <location>
        <begin position="1419"/>
        <end position="1703"/>
    </location>
</feature>
<keyword evidence="8" id="KW-0539">Nucleus</keyword>
<dbReference type="GO" id="GO:0000502">
    <property type="term" value="C:proteasome complex"/>
    <property type="evidence" value="ECO:0007669"/>
    <property type="project" value="UniProtKB-KW"/>
</dbReference>
<keyword evidence="14" id="KW-1185">Reference proteome</keyword>
<evidence type="ECO:0000256" key="4">
    <source>
        <dbReference type="ARBA" id="ARBA00022490"/>
    </source>
</evidence>
<dbReference type="OrthoDB" id="17907at2759"/>
<dbReference type="GO" id="GO:0005634">
    <property type="term" value="C:nucleus"/>
    <property type="evidence" value="ECO:0007669"/>
    <property type="project" value="UniProtKB-SubCell"/>
</dbReference>
<keyword evidence="6" id="KW-0227">DNA damage</keyword>
<dbReference type="InterPro" id="IPR016024">
    <property type="entry name" value="ARM-type_fold"/>
</dbReference>
<gene>
    <name evidence="13" type="primary">psme4</name>
    <name evidence="13" type="ORF">Tcan_02699</name>
</gene>